<dbReference type="Proteomes" id="UP001156870">
    <property type="component" value="Unassembled WGS sequence"/>
</dbReference>
<comment type="caution">
    <text evidence="2">The sequence shown here is derived from an EMBL/GenBank/DDBJ whole genome shotgun (WGS) entry which is preliminary data.</text>
</comment>
<keyword evidence="1" id="KW-0732">Signal</keyword>
<evidence type="ECO:0000313" key="2">
    <source>
        <dbReference type="EMBL" id="GLS26810.1"/>
    </source>
</evidence>
<keyword evidence="3" id="KW-1185">Reference proteome</keyword>
<sequence length="145" mass="15474">MIKTLGYLLTLLGFASYQTATACEYHALGGFGLQNHFASQQTLTQSVRIDAPSMLSVSSGEAVSVSAALSSLSRGDTMKLSLKPSSKAVKIEGDNEFTIKDSNHNAELNFTVSKSGAHYIVLTLTSENTGDKKTQFIYISATDKG</sequence>
<evidence type="ECO:0000256" key="1">
    <source>
        <dbReference type="SAM" id="SignalP"/>
    </source>
</evidence>
<proteinExistence type="predicted"/>
<dbReference type="PROSITE" id="PS51257">
    <property type="entry name" value="PROKAR_LIPOPROTEIN"/>
    <property type="match status" value="1"/>
</dbReference>
<gene>
    <name evidence="2" type="ORF">GCM10007877_25290</name>
</gene>
<dbReference type="EMBL" id="BSPD01000061">
    <property type="protein sequence ID" value="GLS26810.1"/>
    <property type="molecule type" value="Genomic_DNA"/>
</dbReference>
<name>A0AA37WN03_9GAMM</name>
<protein>
    <submittedName>
        <fullName evidence="2">Uncharacterized protein</fullName>
    </submittedName>
</protein>
<reference evidence="2 3" key="1">
    <citation type="journal article" date="2014" name="Int. J. Syst. Evol. Microbiol.">
        <title>Complete genome sequence of Corynebacterium casei LMG S-19264T (=DSM 44701T), isolated from a smear-ripened cheese.</title>
        <authorList>
            <consortium name="US DOE Joint Genome Institute (JGI-PGF)"/>
            <person name="Walter F."/>
            <person name="Albersmeier A."/>
            <person name="Kalinowski J."/>
            <person name="Ruckert C."/>
        </authorList>
    </citation>
    <scope>NUCLEOTIDE SEQUENCE [LARGE SCALE GENOMIC DNA]</scope>
    <source>
        <strain evidence="2 3">NBRC 110095</strain>
    </source>
</reference>
<feature type="signal peptide" evidence="1">
    <location>
        <begin position="1"/>
        <end position="22"/>
    </location>
</feature>
<evidence type="ECO:0000313" key="3">
    <source>
        <dbReference type="Proteomes" id="UP001156870"/>
    </source>
</evidence>
<accession>A0AA37WN03</accession>
<dbReference type="AlphaFoldDB" id="A0AA37WN03"/>
<feature type="chain" id="PRO_5041282056" evidence="1">
    <location>
        <begin position="23"/>
        <end position="145"/>
    </location>
</feature>
<dbReference type="RefSeq" id="WP_232594962.1">
    <property type="nucleotide sequence ID" value="NZ_BSPD01000061.1"/>
</dbReference>
<organism evidence="2 3">
    <name type="scientific">Marinibactrum halimedae</name>
    <dbReference type="NCBI Taxonomy" id="1444977"/>
    <lineage>
        <taxon>Bacteria</taxon>
        <taxon>Pseudomonadati</taxon>
        <taxon>Pseudomonadota</taxon>
        <taxon>Gammaproteobacteria</taxon>
        <taxon>Cellvibrionales</taxon>
        <taxon>Cellvibrionaceae</taxon>
        <taxon>Marinibactrum</taxon>
    </lineage>
</organism>